<dbReference type="InterPro" id="IPR007804">
    <property type="entry name" value="GvpG"/>
</dbReference>
<proteinExistence type="predicted"/>
<organism evidence="1 2">
    <name type="scientific">Amycolatopsis samaneae</name>
    <dbReference type="NCBI Taxonomy" id="664691"/>
    <lineage>
        <taxon>Bacteria</taxon>
        <taxon>Bacillati</taxon>
        <taxon>Actinomycetota</taxon>
        <taxon>Actinomycetes</taxon>
        <taxon>Pseudonocardiales</taxon>
        <taxon>Pseudonocardiaceae</taxon>
        <taxon>Amycolatopsis</taxon>
    </lineage>
</organism>
<dbReference type="EMBL" id="JBHUKU010000022">
    <property type="protein sequence ID" value="MFD2463766.1"/>
    <property type="molecule type" value="Genomic_DNA"/>
</dbReference>
<evidence type="ECO:0000313" key="1">
    <source>
        <dbReference type="EMBL" id="MFD2463766.1"/>
    </source>
</evidence>
<dbReference type="Proteomes" id="UP001597419">
    <property type="component" value="Unassembled WGS sequence"/>
</dbReference>
<name>A0ABW5GS96_9PSEU</name>
<gene>
    <name evidence="1" type="ORF">ACFSYJ_34480</name>
</gene>
<accession>A0ABW5GS96</accession>
<reference evidence="2" key="1">
    <citation type="journal article" date="2019" name="Int. J. Syst. Evol. Microbiol.">
        <title>The Global Catalogue of Microorganisms (GCM) 10K type strain sequencing project: providing services to taxonomists for standard genome sequencing and annotation.</title>
        <authorList>
            <consortium name="The Broad Institute Genomics Platform"/>
            <consortium name="The Broad Institute Genome Sequencing Center for Infectious Disease"/>
            <person name="Wu L."/>
            <person name="Ma J."/>
        </authorList>
    </citation>
    <scope>NUCLEOTIDE SEQUENCE [LARGE SCALE GENOMIC DNA]</scope>
    <source>
        <strain evidence="2">CGMCC 4.7643</strain>
    </source>
</reference>
<comment type="caution">
    <text evidence="1">The sequence shown here is derived from an EMBL/GenBank/DDBJ whole genome shotgun (WGS) entry which is preliminary data.</text>
</comment>
<sequence length="78" mass="8832">MGLLREIALLPLAPLRVATWSVGVVADAAIDERRARIRHELAEAEHALLAEEITEEEFDRREDELLDELEELDGGIDR</sequence>
<dbReference type="RefSeq" id="WP_345386486.1">
    <property type="nucleotide sequence ID" value="NZ_BAABHG010000001.1"/>
</dbReference>
<protein>
    <submittedName>
        <fullName evidence="1">Gas vesicle protein GvpG</fullName>
    </submittedName>
</protein>
<evidence type="ECO:0000313" key="2">
    <source>
        <dbReference type="Proteomes" id="UP001597419"/>
    </source>
</evidence>
<dbReference type="Pfam" id="PF05120">
    <property type="entry name" value="GvpG"/>
    <property type="match status" value="1"/>
</dbReference>
<keyword evidence="2" id="KW-1185">Reference proteome</keyword>